<sequence length="247" mass="28211">MSGFSYAIRLNEQINPIHVIEANLIKKEIYNRRKPLRGEHTSRGVIVSGSKTTGTISCRLTNSTTPPLLYLITGREIASGHVPETRGLYWRKLEIEYDNPPKFSLIEITESVSFEYPELTVKGFSITQNLDSPLKLSMKVETEKPKTEVILLELLKKSTESFFYLSERTRIISGETRTVIDYPVKINASSLSFKAKSSDEYEPNRFGCFGISFGNMKFQDIYDAGNEKSQYRHGCYGHMEVTTYFMI</sequence>
<protein>
    <submittedName>
        <fullName evidence="1">Uncharacterized protein</fullName>
    </submittedName>
</protein>
<proteinExistence type="predicted"/>
<organism evidence="1 2">
    <name type="scientific">Candidatus Thalassospirochaeta sargassi</name>
    <dbReference type="NCBI Taxonomy" id="3119039"/>
    <lineage>
        <taxon>Bacteria</taxon>
        <taxon>Pseudomonadati</taxon>
        <taxon>Spirochaetota</taxon>
        <taxon>Spirochaetia</taxon>
        <taxon>Spirochaetales</taxon>
        <taxon>Spirochaetaceae</taxon>
        <taxon>Candidatus Thalassospirochaeta</taxon>
    </lineage>
</organism>
<comment type="caution">
    <text evidence="1">The sequence shown here is derived from an EMBL/GenBank/DDBJ whole genome shotgun (WGS) entry which is preliminary data.</text>
</comment>
<accession>A0AAJ1MIV9</accession>
<dbReference type="EMBL" id="JAQQAL010000003">
    <property type="protein sequence ID" value="MDC7225211.1"/>
    <property type="molecule type" value="Genomic_DNA"/>
</dbReference>
<evidence type="ECO:0000313" key="1">
    <source>
        <dbReference type="EMBL" id="MDC7225211.1"/>
    </source>
</evidence>
<reference evidence="1 2" key="1">
    <citation type="submission" date="2022-12" db="EMBL/GenBank/DDBJ databases">
        <title>Metagenome assembled genome from gulf of manar.</title>
        <authorList>
            <person name="Kohli P."/>
            <person name="Pk S."/>
            <person name="Venkata Ramana C."/>
            <person name="Sasikala C."/>
        </authorList>
    </citation>
    <scope>NUCLEOTIDE SEQUENCE [LARGE SCALE GENOMIC DNA]</scope>
    <source>
        <strain evidence="1">JB008</strain>
    </source>
</reference>
<evidence type="ECO:0000313" key="2">
    <source>
        <dbReference type="Proteomes" id="UP001221217"/>
    </source>
</evidence>
<gene>
    <name evidence="1" type="ORF">PQJ61_00440</name>
</gene>
<name>A0AAJ1MIV9_9SPIO</name>
<dbReference type="AlphaFoldDB" id="A0AAJ1MIV9"/>
<dbReference type="Proteomes" id="UP001221217">
    <property type="component" value="Unassembled WGS sequence"/>
</dbReference>